<keyword evidence="1" id="KW-0812">Transmembrane</keyword>
<feature type="transmembrane region" description="Helical" evidence="1">
    <location>
        <begin position="44"/>
        <end position="63"/>
    </location>
</feature>
<proteinExistence type="predicted"/>
<dbReference type="KEGG" id="tsin:OXH18_22600"/>
<keyword evidence="2" id="KW-0378">Hydrolase</keyword>
<dbReference type="Proteomes" id="UP001163152">
    <property type="component" value="Chromosome"/>
</dbReference>
<keyword evidence="1" id="KW-0472">Membrane</keyword>
<evidence type="ECO:0000256" key="1">
    <source>
        <dbReference type="SAM" id="Phobius"/>
    </source>
</evidence>
<feature type="transmembrane region" description="Helical" evidence="1">
    <location>
        <begin position="170"/>
        <end position="190"/>
    </location>
</feature>
<dbReference type="GO" id="GO:0006508">
    <property type="term" value="P:proteolysis"/>
    <property type="evidence" value="ECO:0007669"/>
    <property type="project" value="UniProtKB-KW"/>
</dbReference>
<accession>A0A9E9C737</accession>
<gene>
    <name evidence="2" type="ORF">OXH18_22600</name>
</gene>
<evidence type="ECO:0000313" key="3">
    <source>
        <dbReference type="Proteomes" id="UP001163152"/>
    </source>
</evidence>
<dbReference type="GO" id="GO:0008233">
    <property type="term" value="F:peptidase activity"/>
    <property type="evidence" value="ECO:0007669"/>
    <property type="project" value="UniProtKB-KW"/>
</dbReference>
<dbReference type="AlphaFoldDB" id="A0A9E9C737"/>
<keyword evidence="2" id="KW-0645">Protease</keyword>
<organism evidence="2 3">
    <name type="scientific">Thermocoleostomius sinensis A174</name>
    <dbReference type="NCBI Taxonomy" id="2016057"/>
    <lineage>
        <taxon>Bacteria</taxon>
        <taxon>Bacillati</taxon>
        <taxon>Cyanobacteriota</taxon>
        <taxon>Cyanophyceae</taxon>
        <taxon>Oculatellales</taxon>
        <taxon>Oculatellaceae</taxon>
        <taxon>Thermocoleostomius</taxon>
    </lineage>
</organism>
<keyword evidence="3" id="KW-1185">Reference proteome</keyword>
<dbReference type="EMBL" id="CP113797">
    <property type="protein sequence ID" value="WAL59929.1"/>
    <property type="molecule type" value="Genomic_DNA"/>
</dbReference>
<sequence>MMHTFRQVRYIAPGGLVLLPLVLLPQMLPPLALLRGNVGHETERIFLDLLLMGLGALIVAALLSPLETLGWWAGWYGDQVDPHRTPCTAEEPLPSTQARRYIVYLDGIGQFKSTYAPEAEQFLSALGQSLPDMVVVRGITPYSVLNKPLIEDRPMSAFWRLVTWLRSKRFFKVLGMLINIRNLLVVLVSADTRYGPVYNRGMAQVIYNGLINEGYRPGSRVPITLLGFSGGGEIAMGAAPLLQQSLDAPLDIISLAGVFCGHNKILNLNHIYHLVGDKDPVERTGPVLFPKRWKVMFLSYWNRAKKRGLVTFISLGPVGHQTPGGVFDPNLRLPDGRTHLQQTVDWVTDILQEKLPLEQPSTAPRPSSYSLAQQGDFNQPEAYPLGAVVDAAYYRPIAPWMGRLILPTLDQRQPQDGVWFEVHHATADYSHLVSQRVWLSWQDTPWVRQYLSTVTRDLHFSADANYSRHQGKVVPERLNGWRQVGPLESLAGARPTDNMVVMLNGPVQIDSLPNGVVQVLIDQDPAQISGRFYAIAQFIAPSQTTADGMLYRIRHFNRSTRQFDGLEEVVWLPQVVPNINGLRPSSNQNLERSPCNPDGWYLYGAPDRRGRFVVQALAPRALFTLIPDQEIVGKTATHRYLKQVSWTVKGVKGTISSVLLRASEKASSSFHLGDRLLLNHVYGGVGGKMTEPAARGPIYFGHFAYGLAEVVQEPLTDDLRLEMQYFQVYTQNGDGLIACRHHWSNYMGDRQFGWLNLRPVRDAVIKLDAFTNRYDIDGDVVCPLELLLHQLQIMMARYRTGDGSGITYVGPANNCAQDSNQALYAALQQINRATTTLSDSVSWLQTHPDQAGQVKQLQQIGLSLKRDLLPWGTARADWQNHEAVLGSSLEDDPVKQLATALVSWRTVLPRIASDAVIISFLQRGATVLVLRTTQVGGTIPEIEPIAPVGL</sequence>
<name>A0A9E9C737_9CYAN</name>
<reference evidence="2" key="1">
    <citation type="submission" date="2022-12" db="EMBL/GenBank/DDBJ databases">
        <title>Polyphasic identification of a Novel Hot-Spring Cyanobacterium Ocullathermofonsia sinensis gen nov. sp. nov. and Genomic Insights on its Adaptations to the Thermal Habitat.</title>
        <authorList>
            <person name="Daroch M."/>
            <person name="Tang J."/>
            <person name="Jiang Y."/>
        </authorList>
    </citation>
    <scope>NUCLEOTIDE SEQUENCE</scope>
    <source>
        <strain evidence="2">PKUAC-SCTA174</strain>
    </source>
</reference>
<evidence type="ECO:0000313" key="2">
    <source>
        <dbReference type="EMBL" id="WAL59929.1"/>
    </source>
</evidence>
<protein>
    <submittedName>
        <fullName evidence="2">CAAX protease</fullName>
    </submittedName>
</protein>
<dbReference type="RefSeq" id="WP_268609743.1">
    <property type="nucleotide sequence ID" value="NZ_CP113797.1"/>
</dbReference>
<keyword evidence="1" id="KW-1133">Transmembrane helix</keyword>